<protein>
    <submittedName>
        <fullName evidence="2">Uncharacterized protein</fullName>
    </submittedName>
</protein>
<feature type="region of interest" description="Disordered" evidence="1">
    <location>
        <begin position="100"/>
        <end position="144"/>
    </location>
</feature>
<feature type="compositionally biased region" description="Basic and acidic residues" evidence="1">
    <location>
        <begin position="134"/>
        <end position="144"/>
    </location>
</feature>
<name>A0A512BY07_9HYPH</name>
<reference evidence="2 3" key="1">
    <citation type="submission" date="2019-07" db="EMBL/GenBank/DDBJ databases">
        <title>Whole genome shotgun sequence of Microvirga aerophila NBRC 106136.</title>
        <authorList>
            <person name="Hosoyama A."/>
            <person name="Uohara A."/>
            <person name="Ohji S."/>
            <person name="Ichikawa N."/>
        </authorList>
    </citation>
    <scope>NUCLEOTIDE SEQUENCE [LARGE SCALE GENOMIC DNA]</scope>
    <source>
        <strain evidence="2 3">NBRC 106136</strain>
    </source>
</reference>
<dbReference type="AlphaFoldDB" id="A0A512BY07"/>
<evidence type="ECO:0000313" key="3">
    <source>
        <dbReference type="Proteomes" id="UP000321085"/>
    </source>
</evidence>
<evidence type="ECO:0000256" key="1">
    <source>
        <dbReference type="SAM" id="MobiDB-lite"/>
    </source>
</evidence>
<sequence>MAAARKAFCVTMLMRPAKANEAGSTRSSLKESRMALTGHYDFRRTITGQLRLWVEYDSNGFWDFLTRKKTYCRRWRNATIMDLTAPQLRHLMDMRFTGSQRMPQARNTMRDRPEHVPEREKASIRVLLAPPDGEYPKSDPLLDK</sequence>
<proteinExistence type="predicted"/>
<comment type="caution">
    <text evidence="2">The sequence shown here is derived from an EMBL/GenBank/DDBJ whole genome shotgun (WGS) entry which is preliminary data.</text>
</comment>
<feature type="compositionally biased region" description="Basic and acidic residues" evidence="1">
    <location>
        <begin position="108"/>
        <end position="123"/>
    </location>
</feature>
<organism evidence="2 3">
    <name type="scientific">Microvirga aerophila</name>
    <dbReference type="NCBI Taxonomy" id="670291"/>
    <lineage>
        <taxon>Bacteria</taxon>
        <taxon>Pseudomonadati</taxon>
        <taxon>Pseudomonadota</taxon>
        <taxon>Alphaproteobacteria</taxon>
        <taxon>Hyphomicrobiales</taxon>
        <taxon>Methylobacteriaceae</taxon>
        <taxon>Microvirga</taxon>
    </lineage>
</organism>
<dbReference type="EMBL" id="BJYU01000077">
    <property type="protein sequence ID" value="GEO16840.1"/>
    <property type="molecule type" value="Genomic_DNA"/>
</dbReference>
<keyword evidence="3" id="KW-1185">Reference proteome</keyword>
<evidence type="ECO:0000313" key="2">
    <source>
        <dbReference type="EMBL" id="GEO16840.1"/>
    </source>
</evidence>
<accession>A0A512BY07</accession>
<gene>
    <name evidence="2" type="ORF">MAE02_45360</name>
</gene>
<dbReference type="Proteomes" id="UP000321085">
    <property type="component" value="Unassembled WGS sequence"/>
</dbReference>